<accession>A0A0K2SGC5</accession>
<dbReference type="RefSeq" id="WP_068133237.1">
    <property type="nucleotide sequence ID" value="NZ_AP014924.1"/>
</dbReference>
<dbReference type="EMBL" id="AP014924">
    <property type="protein sequence ID" value="BAS26102.1"/>
    <property type="molecule type" value="Genomic_DNA"/>
</dbReference>
<feature type="signal peptide" evidence="1">
    <location>
        <begin position="1"/>
        <end position="39"/>
    </location>
</feature>
<dbReference type="Proteomes" id="UP000065807">
    <property type="component" value="Chromosome"/>
</dbReference>
<dbReference type="OrthoDB" id="26855at2"/>
<gene>
    <name evidence="3" type="ORF">LIP_0245</name>
</gene>
<reference evidence="4" key="2">
    <citation type="journal article" date="2016" name="Int. J. Syst. Evol. Microbiol.">
        <title>Complete genome sequence and cell structure of Limnochorda pilosa, a Gram-negative spore-former within the phylum Firmicutes.</title>
        <authorList>
            <person name="Watanabe M."/>
            <person name="Kojima H."/>
            <person name="Fukui M."/>
        </authorList>
    </citation>
    <scope>NUCLEOTIDE SEQUENCE [LARGE SCALE GENOMIC DNA]</scope>
    <source>
        <strain evidence="4">HC45</strain>
    </source>
</reference>
<feature type="domain" description="SGNH hydrolase-type esterase" evidence="2">
    <location>
        <begin position="55"/>
        <end position="235"/>
    </location>
</feature>
<reference evidence="4" key="1">
    <citation type="submission" date="2015-07" db="EMBL/GenBank/DDBJ databases">
        <title>Complete genome sequence and phylogenetic analysis of Limnochorda pilosa.</title>
        <authorList>
            <person name="Watanabe M."/>
            <person name="Kojima H."/>
            <person name="Fukui M."/>
        </authorList>
    </citation>
    <scope>NUCLEOTIDE SEQUENCE [LARGE SCALE GENOMIC DNA]</scope>
    <source>
        <strain evidence="4">HC45</strain>
    </source>
</reference>
<evidence type="ECO:0000259" key="2">
    <source>
        <dbReference type="Pfam" id="PF13472"/>
    </source>
</evidence>
<sequence length="431" mass="44591">METSRLPRLLRGAKPPRRTVVALLAALAALVLTAGAGQAGVAGTCADGVLRLAIVGDSIGVGVGAGPGAGYGHGLAWIAAGASRCPVDVRSFAHVRDTSADVLAHGHVESVLRFDPHLVVITVGGNDVNHALVAGRMGPDVRSRLRANLEEILRRLSAPGRVVVLAGLYSPFPPGHPLAADADAWLEEVGADMAEVAAGSNALWVPLREAFAGKAGRLTWITRGDPHPSPEGHALIARCIGHALGLTPVSCGALGPEPHNALPRSLVVHVAGGGAPPNPVGSSEEPVSRAEILWVDLSQGPQLAGPGAVLDVAGDGVAAAALVPVPLNAYAALWLQVGPRFVREGPPRLEAGARRFLLYSVDVSIHVRTDPLALELGARWTPAGPWQAYAGLCAPLGLEGIHPAAEEGEPPQPPCPREGRLGALFWLRWRF</sequence>
<organism evidence="3 4">
    <name type="scientific">Limnochorda pilosa</name>
    <dbReference type="NCBI Taxonomy" id="1555112"/>
    <lineage>
        <taxon>Bacteria</taxon>
        <taxon>Bacillati</taxon>
        <taxon>Bacillota</taxon>
        <taxon>Limnochordia</taxon>
        <taxon>Limnochordales</taxon>
        <taxon>Limnochordaceae</taxon>
        <taxon>Limnochorda</taxon>
    </lineage>
</organism>
<keyword evidence="1" id="KW-0732">Signal</keyword>
<proteinExistence type="predicted"/>
<evidence type="ECO:0000313" key="4">
    <source>
        <dbReference type="Proteomes" id="UP000065807"/>
    </source>
</evidence>
<keyword evidence="4" id="KW-1185">Reference proteome</keyword>
<dbReference type="SUPFAM" id="SSF52266">
    <property type="entry name" value="SGNH hydrolase"/>
    <property type="match status" value="1"/>
</dbReference>
<feature type="chain" id="PRO_5039520652" description="SGNH hydrolase-type esterase domain-containing protein" evidence="1">
    <location>
        <begin position="40"/>
        <end position="431"/>
    </location>
</feature>
<dbReference type="InterPro" id="IPR013830">
    <property type="entry name" value="SGNH_hydro"/>
</dbReference>
<protein>
    <recommendedName>
        <fullName evidence="2">SGNH hydrolase-type esterase domain-containing protein</fullName>
    </recommendedName>
</protein>
<dbReference type="CDD" id="cd00229">
    <property type="entry name" value="SGNH_hydrolase"/>
    <property type="match status" value="1"/>
</dbReference>
<evidence type="ECO:0000256" key="1">
    <source>
        <dbReference type="SAM" id="SignalP"/>
    </source>
</evidence>
<dbReference type="KEGG" id="lpil:LIP_0245"/>
<dbReference type="AlphaFoldDB" id="A0A0K2SGC5"/>
<dbReference type="InterPro" id="IPR036514">
    <property type="entry name" value="SGNH_hydro_sf"/>
</dbReference>
<dbReference type="Gene3D" id="3.40.50.1110">
    <property type="entry name" value="SGNH hydrolase"/>
    <property type="match status" value="1"/>
</dbReference>
<name>A0A0K2SGC5_LIMPI</name>
<evidence type="ECO:0000313" key="3">
    <source>
        <dbReference type="EMBL" id="BAS26102.1"/>
    </source>
</evidence>
<dbReference type="Pfam" id="PF13472">
    <property type="entry name" value="Lipase_GDSL_2"/>
    <property type="match status" value="1"/>
</dbReference>
<dbReference type="STRING" id="1555112.LIP_0245"/>